<accession>A0ABY7V6R9</accession>
<organism evidence="2 3">
    <name type="scientific">Deinococcus aquaticus</name>
    <dbReference type="NCBI Taxonomy" id="328692"/>
    <lineage>
        <taxon>Bacteria</taxon>
        <taxon>Thermotogati</taxon>
        <taxon>Deinococcota</taxon>
        <taxon>Deinococci</taxon>
        <taxon>Deinococcales</taxon>
        <taxon>Deinococcaceae</taxon>
        <taxon>Deinococcus</taxon>
    </lineage>
</organism>
<dbReference type="Proteomes" id="UP001217044">
    <property type="component" value="Plasmid pDATS02"/>
</dbReference>
<evidence type="ECO:0008006" key="4">
    <source>
        <dbReference type="Google" id="ProtNLM"/>
    </source>
</evidence>
<feature type="transmembrane region" description="Helical" evidence="1">
    <location>
        <begin position="65"/>
        <end position="92"/>
    </location>
</feature>
<evidence type="ECO:0000256" key="1">
    <source>
        <dbReference type="SAM" id="Phobius"/>
    </source>
</evidence>
<gene>
    <name evidence="2" type="ORF">M8445_17410</name>
</gene>
<proteinExistence type="predicted"/>
<keyword evidence="1" id="KW-1133">Transmembrane helix</keyword>
<sequence length="119" mass="12528">MTHAQHVPATPAINMPKVYPRGSGQSILVCDGCQTEQVTHPGFCARCRPLTRCHQGTLRGAAGMLLLLAGGGVASLALCALIIATGLLLLCWGAARLDGHRTTDLLRNARHALLGARPR</sequence>
<evidence type="ECO:0000313" key="3">
    <source>
        <dbReference type="Proteomes" id="UP001217044"/>
    </source>
</evidence>
<dbReference type="RefSeq" id="WP_273991291.1">
    <property type="nucleotide sequence ID" value="NZ_BAABQT010000016.1"/>
</dbReference>
<keyword evidence="1" id="KW-0812">Transmembrane</keyword>
<reference evidence="2 3" key="1">
    <citation type="submission" date="2022-12" db="EMBL/GenBank/DDBJ databases">
        <title>Genome Sequence of Deinococcus aquaticus Type Strain PB314.</title>
        <authorList>
            <person name="Albert C."/>
            <person name="Hill J."/>
            <person name="Boren L."/>
            <person name="Scholz-Ng S."/>
            <person name="Fatema N."/>
            <person name="Grosso R."/>
            <person name="Soboslay E."/>
            <person name="Tuohy J."/>
        </authorList>
    </citation>
    <scope>NUCLEOTIDE SEQUENCE [LARGE SCALE GENOMIC DNA]</scope>
    <source>
        <strain evidence="2 3">PB-314</strain>
        <plasmid evidence="2 3">pDATS02</plasmid>
    </source>
</reference>
<name>A0ABY7V6R9_9DEIO</name>
<protein>
    <recommendedName>
        <fullName evidence="4">Zn-finger protein</fullName>
    </recommendedName>
</protein>
<geneLocation type="plasmid" evidence="2 3">
    <name>pDATS02</name>
</geneLocation>
<keyword evidence="2" id="KW-0614">Plasmid</keyword>
<keyword evidence="3" id="KW-1185">Reference proteome</keyword>
<evidence type="ECO:0000313" key="2">
    <source>
        <dbReference type="EMBL" id="WDA60516.1"/>
    </source>
</evidence>
<keyword evidence="1" id="KW-0472">Membrane</keyword>
<dbReference type="EMBL" id="CP115167">
    <property type="protein sequence ID" value="WDA60516.1"/>
    <property type="molecule type" value="Genomic_DNA"/>
</dbReference>